<keyword evidence="10" id="KW-0931">ER-Golgi transport</keyword>
<evidence type="ECO:0000256" key="6">
    <source>
        <dbReference type="ARBA" id="ARBA00022553"/>
    </source>
</evidence>
<keyword evidence="12" id="KW-0007">Acetylation</keyword>
<evidence type="ECO:0000313" key="21">
    <source>
        <dbReference type="EnsemblMetazoa" id="tetur17g01980.1"/>
    </source>
</evidence>
<dbReference type="Gene3D" id="1.10.220.150">
    <property type="entry name" value="Arf GTPase activating protein"/>
    <property type="match status" value="1"/>
</dbReference>
<dbReference type="Pfam" id="PF01412">
    <property type="entry name" value="ArfGap"/>
    <property type="match status" value="1"/>
</dbReference>
<dbReference type="AlphaFoldDB" id="T1KPW7"/>
<dbReference type="PANTHER" id="PTHR46395:SF1">
    <property type="entry name" value="ADP-RIBOSYLATION FACTOR GTPASE-ACTIVATING PROTEIN 1"/>
    <property type="match status" value="1"/>
</dbReference>
<evidence type="ECO:0000256" key="7">
    <source>
        <dbReference type="ARBA" id="ARBA00022723"/>
    </source>
</evidence>
<protein>
    <recommendedName>
        <fullName evidence="15">ADP-ribosylation factor GTPase-activating protein 1</fullName>
    </recommendedName>
    <alternativeName>
        <fullName evidence="17">ADP-ribosylation factor 1 GTPase-activating protein</fullName>
    </alternativeName>
    <alternativeName>
        <fullName evidence="16">ARF1-directed GTPase-activating protein</fullName>
    </alternativeName>
</protein>
<dbReference type="KEGG" id="tut:107366190"/>
<feature type="compositionally biased region" description="Basic and acidic residues" evidence="19">
    <location>
        <begin position="189"/>
        <end position="199"/>
    </location>
</feature>
<dbReference type="GO" id="GO:0016192">
    <property type="term" value="P:vesicle-mediated transport"/>
    <property type="evidence" value="ECO:0007669"/>
    <property type="project" value="UniProtKB-KW"/>
</dbReference>
<dbReference type="Proteomes" id="UP000015104">
    <property type="component" value="Unassembled WGS sequence"/>
</dbReference>
<evidence type="ECO:0000256" key="12">
    <source>
        <dbReference type="ARBA" id="ARBA00022990"/>
    </source>
</evidence>
<dbReference type="PRINTS" id="PR00405">
    <property type="entry name" value="REVINTRACTNG"/>
</dbReference>
<evidence type="ECO:0000313" key="22">
    <source>
        <dbReference type="Proteomes" id="UP000015104"/>
    </source>
</evidence>
<dbReference type="InterPro" id="IPR001164">
    <property type="entry name" value="ArfGAP_dom"/>
</dbReference>
<dbReference type="STRING" id="32264.T1KPW7"/>
<dbReference type="GO" id="GO:0032012">
    <property type="term" value="P:regulation of ARF protein signal transduction"/>
    <property type="evidence" value="ECO:0007669"/>
    <property type="project" value="TreeGrafter"/>
</dbReference>
<keyword evidence="13" id="KW-0333">Golgi apparatus</keyword>
<dbReference type="FunFam" id="1.10.220.150:FF:000008">
    <property type="entry name" value="ADP-ribosylation factor GTPase activating protein 1"/>
    <property type="match status" value="1"/>
</dbReference>
<dbReference type="SUPFAM" id="SSF57863">
    <property type="entry name" value="ArfGap/RecO-like zinc finger"/>
    <property type="match status" value="1"/>
</dbReference>
<evidence type="ECO:0000256" key="3">
    <source>
        <dbReference type="ARBA" id="ARBA00022448"/>
    </source>
</evidence>
<evidence type="ECO:0000256" key="8">
    <source>
        <dbReference type="ARBA" id="ARBA00022771"/>
    </source>
</evidence>
<evidence type="ECO:0000256" key="4">
    <source>
        <dbReference type="ARBA" id="ARBA00022468"/>
    </source>
</evidence>
<name>T1KPW7_TETUR</name>
<evidence type="ECO:0000256" key="11">
    <source>
        <dbReference type="ARBA" id="ARBA00022927"/>
    </source>
</evidence>
<evidence type="ECO:0000256" key="13">
    <source>
        <dbReference type="ARBA" id="ARBA00023034"/>
    </source>
</evidence>
<dbReference type="SMART" id="SM00105">
    <property type="entry name" value="ArfGap"/>
    <property type="match status" value="1"/>
</dbReference>
<evidence type="ECO:0000256" key="14">
    <source>
        <dbReference type="ARBA" id="ARBA00058112"/>
    </source>
</evidence>
<dbReference type="InterPro" id="IPR037278">
    <property type="entry name" value="ARFGAP/RecO"/>
</dbReference>
<evidence type="ECO:0000256" key="1">
    <source>
        <dbReference type="ARBA" id="ARBA00004496"/>
    </source>
</evidence>
<dbReference type="GO" id="GO:0030100">
    <property type="term" value="P:regulation of endocytosis"/>
    <property type="evidence" value="ECO:0007669"/>
    <property type="project" value="TreeGrafter"/>
</dbReference>
<feature type="region of interest" description="Disordered" evidence="19">
    <location>
        <begin position="189"/>
        <end position="214"/>
    </location>
</feature>
<evidence type="ECO:0000256" key="10">
    <source>
        <dbReference type="ARBA" id="ARBA00022892"/>
    </source>
</evidence>
<keyword evidence="22" id="KW-1185">Reference proteome</keyword>
<comment type="function">
    <text evidence="14">GTPase-activating protein (GAP) for the ADP ribosylation factor 1 (ARF1). Involved in membrane trafficking and /or vesicle transport. Promotes hydrolysis of the ARF1-bound GTP and thus, is required for the dissociation of coat proteins from Golgi-derived membranes and vesicles, a prerequisite for vesicle's fusion with target compartment. Probably regulates ARF1-mediated transport via its interaction with the KDELR proteins and TMED2. Overexpression induces the redistribution of the entire Golgi complex to the endoplasmic reticulum, as when ARF1 is deactivated. Its activity is stimulated by phosphoinosides and inhibited by phosphatidylcholine.</text>
</comment>
<gene>
    <name evidence="21" type="primary">107366190</name>
</gene>
<dbReference type="OMA" id="AWDLLMN"/>
<keyword evidence="6" id="KW-0597">Phosphoprotein</keyword>
<dbReference type="eggNOG" id="KOG0704">
    <property type="taxonomic scope" value="Eukaryota"/>
</dbReference>
<evidence type="ECO:0000256" key="2">
    <source>
        <dbReference type="ARBA" id="ARBA00004555"/>
    </source>
</evidence>
<dbReference type="CDD" id="cd08830">
    <property type="entry name" value="ArfGap_ArfGap1"/>
    <property type="match status" value="1"/>
</dbReference>
<keyword evidence="9" id="KW-0862">Zinc</keyword>
<dbReference type="EMBL" id="CAEY01000341">
    <property type="status" value="NOT_ANNOTATED_CDS"/>
    <property type="molecule type" value="Genomic_DNA"/>
</dbReference>
<reference evidence="21" key="2">
    <citation type="submission" date="2015-06" db="UniProtKB">
        <authorList>
            <consortium name="EnsemblMetazoa"/>
        </authorList>
    </citation>
    <scope>IDENTIFICATION</scope>
</reference>
<evidence type="ECO:0000256" key="15">
    <source>
        <dbReference type="ARBA" id="ARBA00071258"/>
    </source>
</evidence>
<dbReference type="OrthoDB" id="983479at2759"/>
<evidence type="ECO:0000256" key="17">
    <source>
        <dbReference type="ARBA" id="ARBA00081514"/>
    </source>
</evidence>
<evidence type="ECO:0000256" key="18">
    <source>
        <dbReference type="PROSITE-ProRule" id="PRU00288"/>
    </source>
</evidence>
<keyword evidence="11" id="KW-0653">Protein transport</keyword>
<keyword evidence="3" id="KW-0813">Transport</keyword>
<feature type="region of interest" description="Disordered" evidence="19">
    <location>
        <begin position="318"/>
        <end position="443"/>
    </location>
</feature>
<dbReference type="GO" id="GO:0005096">
    <property type="term" value="F:GTPase activator activity"/>
    <property type="evidence" value="ECO:0007669"/>
    <property type="project" value="UniProtKB-KW"/>
</dbReference>
<dbReference type="EnsemblMetazoa" id="tetur17g01980.1">
    <property type="protein sequence ID" value="tetur17g01980.1"/>
    <property type="gene ID" value="tetur17g01980"/>
</dbReference>
<reference evidence="22" key="1">
    <citation type="submission" date="2011-08" db="EMBL/GenBank/DDBJ databases">
        <authorList>
            <person name="Rombauts S."/>
        </authorList>
    </citation>
    <scope>NUCLEOTIDE SEQUENCE</scope>
    <source>
        <strain evidence="22">London</strain>
    </source>
</reference>
<evidence type="ECO:0000256" key="5">
    <source>
        <dbReference type="ARBA" id="ARBA00022490"/>
    </source>
</evidence>
<dbReference type="GO" id="GO:0008270">
    <property type="term" value="F:zinc ion binding"/>
    <property type="evidence" value="ECO:0007669"/>
    <property type="project" value="UniProtKB-KW"/>
</dbReference>
<dbReference type="PANTHER" id="PTHR46395">
    <property type="entry name" value="ADP-RIBOSYLATION FACTOR GTPASE-ACTIVATING PROTEIN 1"/>
    <property type="match status" value="1"/>
</dbReference>
<keyword evidence="7" id="KW-0479">Metal-binding</keyword>
<organism evidence="21 22">
    <name type="scientific">Tetranychus urticae</name>
    <name type="common">Two-spotted spider mite</name>
    <dbReference type="NCBI Taxonomy" id="32264"/>
    <lineage>
        <taxon>Eukaryota</taxon>
        <taxon>Metazoa</taxon>
        <taxon>Ecdysozoa</taxon>
        <taxon>Arthropoda</taxon>
        <taxon>Chelicerata</taxon>
        <taxon>Arachnida</taxon>
        <taxon>Acari</taxon>
        <taxon>Acariformes</taxon>
        <taxon>Trombidiformes</taxon>
        <taxon>Prostigmata</taxon>
        <taxon>Eleutherengona</taxon>
        <taxon>Raphignathae</taxon>
        <taxon>Tetranychoidea</taxon>
        <taxon>Tetranychidae</taxon>
        <taxon>Tetranychus</taxon>
    </lineage>
</organism>
<comment type="subcellular location">
    <subcellularLocation>
        <location evidence="1">Cytoplasm</location>
    </subcellularLocation>
    <subcellularLocation>
        <location evidence="2">Golgi apparatus</location>
    </subcellularLocation>
</comment>
<proteinExistence type="predicted"/>
<dbReference type="GO" id="GO:0000139">
    <property type="term" value="C:Golgi membrane"/>
    <property type="evidence" value="ECO:0007669"/>
    <property type="project" value="TreeGrafter"/>
</dbReference>
<dbReference type="PROSITE" id="PS50115">
    <property type="entry name" value="ARFGAP"/>
    <property type="match status" value="1"/>
</dbReference>
<feature type="compositionally biased region" description="Low complexity" evidence="19">
    <location>
        <begin position="361"/>
        <end position="391"/>
    </location>
</feature>
<evidence type="ECO:0000256" key="19">
    <source>
        <dbReference type="SAM" id="MobiDB-lite"/>
    </source>
</evidence>
<keyword evidence="5" id="KW-0963">Cytoplasm</keyword>
<evidence type="ECO:0000259" key="20">
    <source>
        <dbReference type="PROSITE" id="PS50115"/>
    </source>
</evidence>
<keyword evidence="4" id="KW-0343">GTPase activation</keyword>
<sequence>MASPRTRRILQELRPTNDNNSCFECGALNPQWVSVTYGIWICLDCSGKHRGLGVHLSFVRSITMDKWKDIELAKMKAGGNKKAKEFLSSQPDWNPSMPLSERYNSKAAALYRDKIATEAAGKSWSIESSTAKDYVSRVIPSFSSSSASNASKNSGKQSSWDEDEWAASSYQSYNHENVSRQKEQFFAKKQQENASRPDDLPPSQGGKYSGFGYSAQPPRSQSDYGLDSWGFSISSLSSIASTATKVASKASENALKIGSIASQKAAEIAGTLNEKVKEGSLVDSLQNQATTIGSKVVDVSKRGWTDLSTLFNQKASLYSDPNSESNEYDYGTGDQGGSYQEGYKEDNCDYRNEGVGRKESSSLLSTSKSTPNVQQLSSSSNNQSTTNSTASKTVNISKEEKTLINFGEGSSNKKNSKKTEEDDFWELLNDSPKASSKKNSRRK</sequence>
<accession>T1KPW7</accession>
<evidence type="ECO:0000256" key="9">
    <source>
        <dbReference type="ARBA" id="ARBA00022833"/>
    </source>
</evidence>
<keyword evidence="8 18" id="KW-0863">Zinc-finger</keyword>
<dbReference type="HOGENOM" id="CLU_044516_3_0_1"/>
<feature type="domain" description="Arf-GAP" evidence="20">
    <location>
        <begin position="7"/>
        <end position="124"/>
    </location>
</feature>
<dbReference type="InterPro" id="IPR038508">
    <property type="entry name" value="ArfGAP_dom_sf"/>
</dbReference>
<evidence type="ECO:0000256" key="16">
    <source>
        <dbReference type="ARBA" id="ARBA00077418"/>
    </source>
</evidence>
<feature type="compositionally biased region" description="Basic and acidic residues" evidence="19">
    <location>
        <begin position="342"/>
        <end position="360"/>
    </location>
</feature>
<dbReference type="GO" id="GO:0015031">
    <property type="term" value="P:protein transport"/>
    <property type="evidence" value="ECO:0007669"/>
    <property type="project" value="UniProtKB-KW"/>
</dbReference>